<reference evidence="8 9" key="1">
    <citation type="submission" date="2016-01" db="EMBL/GenBank/DDBJ databases">
        <authorList>
            <person name="Oliw E.H."/>
        </authorList>
    </citation>
    <scope>NUCLEOTIDE SEQUENCE [LARGE SCALE GENOMIC DNA]</scope>
    <source>
        <strain evidence="8">LMG 22029</strain>
    </source>
</reference>
<gene>
    <name evidence="8" type="ORF">AWB64_01854</name>
</gene>
<dbReference type="UniPathway" id="UPA00242"/>
<dbReference type="CDD" id="cd09019">
    <property type="entry name" value="galactose_mutarotase_like"/>
    <property type="match status" value="1"/>
</dbReference>
<dbReference type="PANTHER" id="PTHR10091:SF0">
    <property type="entry name" value="GALACTOSE MUTAROTASE"/>
    <property type="match status" value="1"/>
</dbReference>
<accession>A0A158FV74</accession>
<evidence type="ECO:0000256" key="1">
    <source>
        <dbReference type="ARBA" id="ARBA00005028"/>
    </source>
</evidence>
<keyword evidence="3 5" id="KW-0413">Isomerase</keyword>
<comment type="pathway">
    <text evidence="1 5">Carbohydrate metabolism; hexose metabolism.</text>
</comment>
<dbReference type="InterPro" id="IPR015443">
    <property type="entry name" value="Aldose_1-epimerase"/>
</dbReference>
<protein>
    <recommendedName>
        <fullName evidence="5">Aldose 1-epimerase</fullName>
        <ecNumber evidence="5">5.1.3.3</ecNumber>
    </recommendedName>
</protein>
<dbReference type="Pfam" id="PF01263">
    <property type="entry name" value="Aldose_epim"/>
    <property type="match status" value="1"/>
</dbReference>
<evidence type="ECO:0000256" key="7">
    <source>
        <dbReference type="PIRSR" id="PIRSR005096-3"/>
    </source>
</evidence>
<dbReference type="EC" id="5.1.3.3" evidence="5"/>
<evidence type="ECO:0000313" key="8">
    <source>
        <dbReference type="EMBL" id="SAL23533.1"/>
    </source>
</evidence>
<evidence type="ECO:0000313" key="9">
    <source>
        <dbReference type="Proteomes" id="UP000054893"/>
    </source>
</evidence>
<evidence type="ECO:0000256" key="2">
    <source>
        <dbReference type="ARBA" id="ARBA00006206"/>
    </source>
</evidence>
<dbReference type="PANTHER" id="PTHR10091">
    <property type="entry name" value="ALDOSE-1-EPIMERASE"/>
    <property type="match status" value="1"/>
</dbReference>
<comment type="similarity">
    <text evidence="2 5">Belongs to the aldose epimerase family.</text>
</comment>
<dbReference type="Gene3D" id="2.70.98.10">
    <property type="match status" value="1"/>
</dbReference>
<organism evidence="8 9">
    <name type="scientific">Caballeronia sordidicola</name>
    <name type="common">Burkholderia sordidicola</name>
    <dbReference type="NCBI Taxonomy" id="196367"/>
    <lineage>
        <taxon>Bacteria</taxon>
        <taxon>Pseudomonadati</taxon>
        <taxon>Pseudomonadota</taxon>
        <taxon>Betaproteobacteria</taxon>
        <taxon>Burkholderiales</taxon>
        <taxon>Burkholderiaceae</taxon>
        <taxon>Caballeronia</taxon>
    </lineage>
</organism>
<evidence type="ECO:0000256" key="4">
    <source>
        <dbReference type="ARBA" id="ARBA00023277"/>
    </source>
</evidence>
<evidence type="ECO:0000256" key="6">
    <source>
        <dbReference type="PIRSR" id="PIRSR005096-2"/>
    </source>
</evidence>
<proteinExistence type="inferred from homology"/>
<dbReference type="GO" id="GO:0006006">
    <property type="term" value="P:glucose metabolic process"/>
    <property type="evidence" value="ECO:0007669"/>
    <property type="project" value="TreeGrafter"/>
</dbReference>
<name>A0A158FV74_CABSO</name>
<dbReference type="SUPFAM" id="SSF74650">
    <property type="entry name" value="Galactose mutarotase-like"/>
    <property type="match status" value="1"/>
</dbReference>
<sequence>MNLAAMPTTARPGSVRVSVERWGTLPGGDVARLFTLRNAHGMRVAISDLGATLVSWNAPDRTGRVADVLLGHDTPAEYFAGHAYLGGVIGRWANRIENARFALGGVAYSLDRNENGNLLHGGAAGFHRALWEAREVDGGIELTHESPEGEAGFPGAVSTTLRYSLHDDGTLTLAYEAVSDAPTPVNLTNHACFNLSGDDTADIRGHVISIDADTFFEVDAALIPEGRAEVAGHAFDFRASAPLGARLDWPHDQLSRAGGFDHCYVVGEGGDALKPVVRLYDPASGRELTMGTNAPGVQFYTGNHLDGIVGRHGRRYGKHAGLCLQAGAFPNQVNMPDAGSVIVSPGETYRQVTWYRVGVRHGA</sequence>
<dbReference type="InterPro" id="IPR008183">
    <property type="entry name" value="Aldose_1/G6P_1-epimerase"/>
</dbReference>
<dbReference type="EMBL" id="FCOC02000003">
    <property type="protein sequence ID" value="SAL23533.1"/>
    <property type="molecule type" value="Genomic_DNA"/>
</dbReference>
<dbReference type="GO" id="GO:0004034">
    <property type="term" value="F:aldose 1-epimerase activity"/>
    <property type="evidence" value="ECO:0007669"/>
    <property type="project" value="UniProtKB-EC"/>
</dbReference>
<dbReference type="RefSeq" id="WP_060818341.1">
    <property type="nucleotide sequence ID" value="NZ_FCOC02000003.1"/>
</dbReference>
<feature type="binding site" evidence="6">
    <location>
        <position position="261"/>
    </location>
    <ligand>
        <name>beta-D-galactose</name>
        <dbReference type="ChEBI" id="CHEBI:27667"/>
    </ligand>
</feature>
<dbReference type="GO" id="GO:0033499">
    <property type="term" value="P:galactose catabolic process via UDP-galactose, Leloir pathway"/>
    <property type="evidence" value="ECO:0007669"/>
    <property type="project" value="TreeGrafter"/>
</dbReference>
<evidence type="ECO:0000256" key="3">
    <source>
        <dbReference type="ARBA" id="ARBA00023235"/>
    </source>
</evidence>
<dbReference type="InterPro" id="IPR047215">
    <property type="entry name" value="Galactose_mutarotase-like"/>
</dbReference>
<dbReference type="InterPro" id="IPR014718">
    <property type="entry name" value="GH-type_carb-bd"/>
</dbReference>
<dbReference type="NCBIfam" id="NF008277">
    <property type="entry name" value="PRK11055.1"/>
    <property type="match status" value="1"/>
</dbReference>
<dbReference type="OrthoDB" id="9779408at2"/>
<dbReference type="AlphaFoldDB" id="A0A158FV74"/>
<keyword evidence="4 5" id="KW-0119">Carbohydrate metabolism</keyword>
<evidence type="ECO:0000256" key="5">
    <source>
        <dbReference type="PIRNR" id="PIRNR005096"/>
    </source>
</evidence>
<dbReference type="InterPro" id="IPR011013">
    <property type="entry name" value="Gal_mutarotase_sf_dom"/>
</dbReference>
<dbReference type="GO" id="GO:0030246">
    <property type="term" value="F:carbohydrate binding"/>
    <property type="evidence" value="ECO:0007669"/>
    <property type="project" value="InterPro"/>
</dbReference>
<dbReference type="Proteomes" id="UP000054893">
    <property type="component" value="Unassembled WGS sequence"/>
</dbReference>
<feature type="binding site" evidence="7">
    <location>
        <begin position="94"/>
        <end position="95"/>
    </location>
    <ligand>
        <name>beta-D-galactose</name>
        <dbReference type="ChEBI" id="CHEBI:27667"/>
    </ligand>
</feature>
<dbReference type="PIRSF" id="PIRSF005096">
    <property type="entry name" value="GALM"/>
    <property type="match status" value="1"/>
</dbReference>
<comment type="catalytic activity">
    <reaction evidence="5">
        <text>alpha-D-glucose = beta-D-glucose</text>
        <dbReference type="Rhea" id="RHEA:10264"/>
        <dbReference type="ChEBI" id="CHEBI:15903"/>
        <dbReference type="ChEBI" id="CHEBI:17925"/>
        <dbReference type="EC" id="5.1.3.3"/>
    </reaction>
</comment>